<dbReference type="Gene3D" id="1.10.10.10">
    <property type="entry name" value="Winged helix-like DNA-binding domain superfamily/Winged helix DNA-binding domain"/>
    <property type="match status" value="1"/>
</dbReference>
<accession>A0A4V1QUQ6</accession>
<dbReference type="GO" id="GO:0003723">
    <property type="term" value="F:RNA binding"/>
    <property type="evidence" value="ECO:0007669"/>
    <property type="project" value="InterPro"/>
</dbReference>
<protein>
    <submittedName>
        <fullName evidence="2">ANTAR domain-containing protein</fullName>
    </submittedName>
</protein>
<dbReference type="Pfam" id="PF03861">
    <property type="entry name" value="ANTAR"/>
    <property type="match status" value="1"/>
</dbReference>
<dbReference type="PROSITE" id="PS50921">
    <property type="entry name" value="ANTAR"/>
    <property type="match status" value="1"/>
</dbReference>
<name>A0A4V1QUQ6_9FIRM</name>
<gene>
    <name evidence="2" type="ORF">ESZ91_09390</name>
</gene>
<proteinExistence type="predicted"/>
<evidence type="ECO:0000313" key="3">
    <source>
        <dbReference type="Proteomes" id="UP000291269"/>
    </source>
</evidence>
<evidence type="ECO:0000259" key="1">
    <source>
        <dbReference type="PROSITE" id="PS50921"/>
    </source>
</evidence>
<feature type="domain" description="ANTAR" evidence="1">
    <location>
        <begin position="112"/>
        <end position="173"/>
    </location>
</feature>
<dbReference type="SUPFAM" id="SSF52172">
    <property type="entry name" value="CheY-like"/>
    <property type="match status" value="1"/>
</dbReference>
<organism evidence="2 3">
    <name type="scientific">Candidatus Borkfalkia ceftriaxoniphila</name>
    <dbReference type="NCBI Taxonomy" id="2508949"/>
    <lineage>
        <taxon>Bacteria</taxon>
        <taxon>Bacillati</taxon>
        <taxon>Bacillota</taxon>
        <taxon>Clostridia</taxon>
        <taxon>Christensenellales</taxon>
        <taxon>Christensenellaceae</taxon>
        <taxon>Candidatus Borkfalkia</taxon>
    </lineage>
</organism>
<dbReference type="RefSeq" id="WP_129226590.1">
    <property type="nucleotide sequence ID" value="NZ_SDOZ01000003.1"/>
</dbReference>
<reference evidence="2 3" key="1">
    <citation type="journal article" date="2019" name="Gut">
        <title>Antibiotics-induced monodominance of a novel gut bacterial order.</title>
        <authorList>
            <person name="Hildebrand F."/>
            <person name="Moitinho-Silva L."/>
            <person name="Blasche S."/>
            <person name="Jahn M.T."/>
            <person name="Gossmann T.I."/>
            <person name="Heuerta-Cepas J."/>
            <person name="Hercog R."/>
            <person name="Luetge M."/>
            <person name="Bahram M."/>
            <person name="Pryszlak A."/>
            <person name="Alves R.J."/>
            <person name="Waszak S.M."/>
            <person name="Zhu A."/>
            <person name="Ye L."/>
            <person name="Costea P.I."/>
            <person name="Aalvink S."/>
            <person name="Belzer C."/>
            <person name="Forslund S.K."/>
            <person name="Sunagawa S."/>
            <person name="Hentschel U."/>
            <person name="Merten C."/>
            <person name="Patil K.R."/>
            <person name="Benes V."/>
            <person name="Bork P."/>
        </authorList>
    </citation>
    <scope>NUCLEOTIDE SEQUENCE [LARGE SCALE GENOMIC DNA]</scope>
    <source>
        <strain evidence="2 3">HDS1380</strain>
    </source>
</reference>
<evidence type="ECO:0000313" key="2">
    <source>
        <dbReference type="EMBL" id="RXZ58260.1"/>
    </source>
</evidence>
<dbReference type="Proteomes" id="UP000291269">
    <property type="component" value="Unassembled WGS sequence"/>
</dbReference>
<sequence length="178" mass="19562">MQKITVHCGSDTVNKKVCRFLRENGFQPRSASEEENGSILALFVSLPKGSWEEKARALANGGTAVIAIVSPEEAASAERELSGVGGAVLCRPVRPSELLQALRICARVGCRLRALGDENERLKATIGELKLIDRAKCALVGYLGMTEKDAHRFLEKQAMDRRLPRREVALEILKAYET</sequence>
<dbReference type="InterPro" id="IPR011006">
    <property type="entry name" value="CheY-like_superfamily"/>
</dbReference>
<dbReference type="OrthoDB" id="9808843at2"/>
<dbReference type="InterPro" id="IPR005561">
    <property type="entry name" value="ANTAR"/>
</dbReference>
<dbReference type="EMBL" id="SDOZ01000003">
    <property type="protein sequence ID" value="RXZ58260.1"/>
    <property type="molecule type" value="Genomic_DNA"/>
</dbReference>
<keyword evidence="3" id="KW-1185">Reference proteome</keyword>
<dbReference type="InterPro" id="IPR036388">
    <property type="entry name" value="WH-like_DNA-bd_sf"/>
</dbReference>
<dbReference type="SMART" id="SM01012">
    <property type="entry name" value="ANTAR"/>
    <property type="match status" value="1"/>
</dbReference>
<comment type="caution">
    <text evidence="2">The sequence shown here is derived from an EMBL/GenBank/DDBJ whole genome shotgun (WGS) entry which is preliminary data.</text>
</comment>
<dbReference type="AlphaFoldDB" id="A0A4V1QUQ6"/>